<organism evidence="1 2">
    <name type="scientific">Vagococcus allomyrinae</name>
    <dbReference type="NCBI Taxonomy" id="2794353"/>
    <lineage>
        <taxon>Bacteria</taxon>
        <taxon>Bacillati</taxon>
        <taxon>Bacillota</taxon>
        <taxon>Bacilli</taxon>
        <taxon>Lactobacillales</taxon>
        <taxon>Enterococcaceae</taxon>
        <taxon>Vagococcus</taxon>
    </lineage>
</organism>
<dbReference type="RefSeq" id="WP_209531066.1">
    <property type="nucleotide sequence ID" value="NZ_JAEEGA010000015.1"/>
</dbReference>
<dbReference type="AlphaFoldDB" id="A0A940PE69"/>
<accession>A0A940PE69</accession>
<protein>
    <submittedName>
        <fullName evidence="1">Uncharacterized protein</fullName>
    </submittedName>
</protein>
<name>A0A940PE69_9ENTE</name>
<reference evidence="1" key="1">
    <citation type="submission" date="2020-12" db="EMBL/GenBank/DDBJ databases">
        <title>Vagococcus allomyrinae sp. nov. and Enterococcus lavae sp. nov., isolated from the larvae of Allomyrina dichotoma.</title>
        <authorList>
            <person name="Lee S.D."/>
        </authorList>
    </citation>
    <scope>NUCLEOTIDE SEQUENCE</scope>
    <source>
        <strain evidence="1">BWB3-3</strain>
    </source>
</reference>
<dbReference type="Proteomes" id="UP000674938">
    <property type="component" value="Unassembled WGS sequence"/>
</dbReference>
<dbReference type="EMBL" id="JAEEGA010000015">
    <property type="protein sequence ID" value="MBP1043254.1"/>
    <property type="molecule type" value="Genomic_DNA"/>
</dbReference>
<evidence type="ECO:0000313" key="2">
    <source>
        <dbReference type="Proteomes" id="UP000674938"/>
    </source>
</evidence>
<comment type="caution">
    <text evidence="1">The sequence shown here is derived from an EMBL/GenBank/DDBJ whole genome shotgun (WGS) entry which is preliminary data.</text>
</comment>
<gene>
    <name evidence="1" type="ORF">I6N95_19725</name>
</gene>
<evidence type="ECO:0000313" key="1">
    <source>
        <dbReference type="EMBL" id="MBP1043254.1"/>
    </source>
</evidence>
<proteinExistence type="predicted"/>
<keyword evidence="2" id="KW-1185">Reference proteome</keyword>
<sequence>MKNFSAHDVGNHYLNGLLLRENQEEWVWYHCYNYFSSSRWRKLSSSDYNMLSLHLSVYLGQANMYHGSSFILQNGYKVHREAIQLICSPKYHALSGISCLDLGLAANRNRLFELTDEITTVYHKIRQHTYARLDKREPASPVSQNLITKVLLGTLGCVPAFDSRALSVFKQFELGPKNYSSEAVLSLIDFYQREEADFNQLADIMYHRQITLPQMKLIDIILQHAAEKERSVID</sequence>